<dbReference type="Pfam" id="PF17517">
    <property type="entry name" value="IgGFc_binding"/>
    <property type="match status" value="1"/>
</dbReference>
<dbReference type="PROSITE" id="PS50093">
    <property type="entry name" value="PKD"/>
    <property type="match status" value="3"/>
</dbReference>
<dbReference type="SMART" id="SM00089">
    <property type="entry name" value="PKD"/>
    <property type="match status" value="3"/>
</dbReference>
<evidence type="ECO:0000259" key="1">
    <source>
        <dbReference type="PROSITE" id="PS50093"/>
    </source>
</evidence>
<dbReference type="InterPro" id="IPR013783">
    <property type="entry name" value="Ig-like_fold"/>
</dbReference>
<dbReference type="CDD" id="cd00146">
    <property type="entry name" value="PKD"/>
    <property type="match status" value="3"/>
</dbReference>
<keyword evidence="3" id="KW-1185">Reference proteome</keyword>
<sequence length="1193" mass="130921">MYFVLLRYYFVLTVLLVVFWVSANGQSTSNEGTEFWVTFPTHEADFDKAFLPLNANLSLFLTGKTASSGVVTVGNFKQRFTVSEGQVTEIRIPRSEAYVQEAEAGRVLTNRAVHILTDPGQAKIICYAHLFAGQRSAASLVLPKEALGGQYFSMNFQQHNGEGKNFITLVATEPNTRIFIRKNKVDLVPGGVLLDAVNDVYEFLSDEDLTGTQVTTDTATSACKSFAMFSGSSGVSITTAGCEPKSLDPLYQQCYPVQSWGRNYGFIPFAMTRPSATLLSRTAGQYLRVLAVEDMTLLRIDGRVVKTLNAGEYYTTESPLNMPALITGSKAISVAQFALSQSCSNMTNVADTTLQGYSDPDMVLLNPIEFNIADITVYSSTRENIKEQYVNILIKTVSAASFSINGAKPKATFKDYAPLAGYSYLQLNLNDYPVGTFKLSADEGFNAIAYGFGNVESYAYSAGTNLSANQAIVAVSKTSGMIIDSACTDEDYTFKLTLPYIAPRLSWQMSASAPPIMQEKPVFTATEVDGKPTYNYQLAKPAYFNVSGNYAINIVADYPSGQNKCGTLTQQILGAFKVLPLPLGMITSVKEDCNNFYSFNASGDTTGVAQWYWDFGDEKSNSSNRAEGRIARHVFTQQGTYIVKLYLLARTGCQRVVYDTIQVRSKPALSFSAPLKACRNKTVYFRAPKSSSPSAIRWIWRFGDGESIVDLKGDPVGHQFRWTGQFKISLSLQNAAGCQIDSGESLLTIDSANAPSFSFPATICLSDGKVNFTNTTLEIDAGNTANRYRWQFGDRYASATEPDTSVLKSPSHRYSLPGIYNVTLLLRNPNGCDSALTRQITVNGVLPKADFELKDDRGICGNSELVIQNKSSVVDGGTVSRLEWTFDSENQPGDRDTITVLRADNTYRHVYTPFYGPPFSRSLKVKLKAYSGQSCADSVSKTIIVYAIPKLRFDSIPPICMNTAPFALEATETTGIPAFAAKLTGRGLGADGLFNPRTAGVGIHTITYTFTTANLCTYTLTRAITVLAEPQIKLPENLNVRLGESILIKPVYSDKNLTYKWSPSTGLDNPSSPFPTANPIDDIKYTLIASNGICEVEQSFVLKVLKPLIINNTFTPNGDGFNDFLTIENLQNYPKANVNIFNRYGTKVYGTVGQWKPWDGNYNGKTAPVGVYYYAIDLKDGKTVYSGYIFLVR</sequence>
<dbReference type="Pfam" id="PF18911">
    <property type="entry name" value="PKD_4"/>
    <property type="match status" value="3"/>
</dbReference>
<proteinExistence type="predicted"/>
<gene>
    <name evidence="2" type="ORF">IDJ76_20130</name>
</gene>
<comment type="caution">
    <text evidence="2">The sequence shown here is derived from an EMBL/GenBank/DDBJ whole genome shotgun (WGS) entry which is preliminary data.</text>
</comment>
<dbReference type="InterPro" id="IPR000601">
    <property type="entry name" value="PKD_dom"/>
</dbReference>
<reference evidence="2" key="1">
    <citation type="submission" date="2020-09" db="EMBL/GenBank/DDBJ databases">
        <title>Novel species of Mucilaginibacter isolated from a glacier on the Tibetan Plateau.</title>
        <authorList>
            <person name="Liu Q."/>
            <person name="Xin Y.-H."/>
        </authorList>
    </citation>
    <scope>NUCLEOTIDE SEQUENCE</scope>
    <source>
        <strain evidence="2">ZB1P21</strain>
    </source>
</reference>
<dbReference type="SUPFAM" id="SSF49299">
    <property type="entry name" value="PKD domain"/>
    <property type="match status" value="3"/>
</dbReference>
<dbReference type="PANTHER" id="PTHR46534:SF1">
    <property type="entry name" value="IGGFC-BINDING PROTEIN N-TERMINAL DOMAIN-CONTAINING PROTEIN"/>
    <property type="match status" value="1"/>
</dbReference>
<accession>A0A926NVP1</accession>
<dbReference type="InterPro" id="IPR035234">
    <property type="entry name" value="IgGFc-bd_N"/>
</dbReference>
<name>A0A926NVP1_9SPHI</name>
<dbReference type="Pfam" id="PF13585">
    <property type="entry name" value="CHU_C"/>
    <property type="match status" value="1"/>
</dbReference>
<evidence type="ECO:0000313" key="2">
    <source>
        <dbReference type="EMBL" id="MBD1395422.1"/>
    </source>
</evidence>
<organism evidence="2 3">
    <name type="scientific">Mucilaginibacter glaciei</name>
    <dbReference type="NCBI Taxonomy" id="2772109"/>
    <lineage>
        <taxon>Bacteria</taxon>
        <taxon>Pseudomonadati</taxon>
        <taxon>Bacteroidota</taxon>
        <taxon>Sphingobacteriia</taxon>
        <taxon>Sphingobacteriales</taxon>
        <taxon>Sphingobacteriaceae</taxon>
        <taxon>Mucilaginibacter</taxon>
    </lineage>
</organism>
<dbReference type="InterPro" id="IPR026341">
    <property type="entry name" value="T9SS_type_B"/>
</dbReference>
<evidence type="ECO:0000313" key="3">
    <source>
        <dbReference type="Proteomes" id="UP000619078"/>
    </source>
</evidence>
<feature type="domain" description="PKD" evidence="1">
    <location>
        <begin position="781"/>
        <end position="842"/>
    </location>
</feature>
<dbReference type="PANTHER" id="PTHR46534">
    <property type="entry name" value="IGGFC_BINDING DOMAIN-CONTAINING PROTEIN"/>
    <property type="match status" value="1"/>
</dbReference>
<dbReference type="Gene3D" id="2.60.40.10">
    <property type="entry name" value="Immunoglobulins"/>
    <property type="match status" value="3"/>
</dbReference>
<dbReference type="InterPro" id="IPR035986">
    <property type="entry name" value="PKD_dom_sf"/>
</dbReference>
<dbReference type="RefSeq" id="WP_191166052.1">
    <property type="nucleotide sequence ID" value="NZ_JACWMX010000012.1"/>
</dbReference>
<feature type="domain" description="PKD" evidence="1">
    <location>
        <begin position="666"/>
        <end position="737"/>
    </location>
</feature>
<protein>
    <submittedName>
        <fullName evidence="2">Gliding motility-associated C-terminal domain-containing protein</fullName>
    </submittedName>
</protein>
<dbReference type="NCBIfam" id="TIGR04131">
    <property type="entry name" value="Bac_Flav_CTERM"/>
    <property type="match status" value="1"/>
</dbReference>
<dbReference type="InterPro" id="IPR022409">
    <property type="entry name" value="PKD/Chitinase_dom"/>
</dbReference>
<dbReference type="AlphaFoldDB" id="A0A926NVP1"/>
<dbReference type="EMBL" id="JACWMX010000012">
    <property type="protein sequence ID" value="MBD1395422.1"/>
    <property type="molecule type" value="Genomic_DNA"/>
</dbReference>
<feature type="domain" description="PKD" evidence="1">
    <location>
        <begin position="597"/>
        <end position="645"/>
    </location>
</feature>
<dbReference type="Proteomes" id="UP000619078">
    <property type="component" value="Unassembled WGS sequence"/>
</dbReference>